<dbReference type="AlphaFoldDB" id="A0A9P8DRG5"/>
<evidence type="ECO:0000313" key="1">
    <source>
        <dbReference type="EMBL" id="KAG9506296.1"/>
    </source>
</evidence>
<comment type="caution">
    <text evidence="1">The sequence shown here is derived from an EMBL/GenBank/DDBJ whole genome shotgun (WGS) entry which is preliminary data.</text>
</comment>
<sequence length="345" mass="38764">MGALISTTILKDGMSGPQYADIFLKNISPYDYAQSDGITNIDIFFLPPRIVGSQNGFISAAAEVFDTNRALVIRVDDIWLAILALLKPDIYKALDREVDMEIPKFTREQLNDWPLVVRCLCEMAKSRFGPEDYDLLMPKFSTTTETHSGAAALILLGSDCPAQAHRKLEKRLHPDYRGAMAVNGARTDLEKMRNSILRLSTRFPKLEHTLFRLDNFVDRLLRAGFQKEFWDQMLETDEQGRVTGGWLSVFFDRRKATVSTQAKLYFGTLTSAVATIPLEVDFGEGTWYCTMVGGLFAHTRDEPGVGNYESIAVEPLPGWLVYLDKDPEGSKSNEATTVEVKGHYD</sequence>
<gene>
    <name evidence="1" type="ORF">J7337_003278</name>
</gene>
<dbReference type="GeneID" id="68311135"/>
<keyword evidence="2" id="KW-1185">Reference proteome</keyword>
<dbReference type="PANTHER" id="PTHR31252:SF11">
    <property type="entry name" value="DUF4419 DOMAIN-CONTAINING PROTEIN"/>
    <property type="match status" value="1"/>
</dbReference>
<dbReference type="Proteomes" id="UP000827133">
    <property type="component" value="Unassembled WGS sequence"/>
</dbReference>
<dbReference type="KEGG" id="fmu:J7337_003278"/>
<dbReference type="EMBL" id="JAHBCI010000002">
    <property type="protein sequence ID" value="KAG9506296.1"/>
    <property type="molecule type" value="Genomic_DNA"/>
</dbReference>
<dbReference type="Pfam" id="PF14388">
    <property type="entry name" value="DUF4419"/>
    <property type="match status" value="1"/>
</dbReference>
<evidence type="ECO:0000313" key="2">
    <source>
        <dbReference type="Proteomes" id="UP000827133"/>
    </source>
</evidence>
<reference evidence="1" key="1">
    <citation type="journal article" date="2021" name="Mol. Plant Microbe Interact.">
        <title>Telomere to telomere genome assembly of Fusarium musae F31, causal agent of crown rot disease of banana.</title>
        <authorList>
            <person name="Degradi L."/>
            <person name="Tava V."/>
            <person name="Kunova A."/>
            <person name="Cortesi P."/>
            <person name="Saracchi M."/>
            <person name="Pasquali M."/>
        </authorList>
    </citation>
    <scope>NUCLEOTIDE SEQUENCE</scope>
    <source>
        <strain evidence="1">F31</strain>
    </source>
</reference>
<proteinExistence type="predicted"/>
<dbReference type="InterPro" id="IPR025533">
    <property type="entry name" value="DUF4419"/>
</dbReference>
<dbReference type="PANTHER" id="PTHR31252">
    <property type="entry name" value="DUF4419 DOMAIN-CONTAINING PROTEIN"/>
    <property type="match status" value="1"/>
</dbReference>
<dbReference type="RefSeq" id="XP_044685295.1">
    <property type="nucleotide sequence ID" value="XM_044820995.1"/>
</dbReference>
<accession>A0A9P8DRG5</accession>
<protein>
    <submittedName>
        <fullName evidence="1">Uncharacterized protein</fullName>
    </submittedName>
</protein>
<organism evidence="1 2">
    <name type="scientific">Fusarium musae</name>
    <dbReference type="NCBI Taxonomy" id="1042133"/>
    <lineage>
        <taxon>Eukaryota</taxon>
        <taxon>Fungi</taxon>
        <taxon>Dikarya</taxon>
        <taxon>Ascomycota</taxon>
        <taxon>Pezizomycotina</taxon>
        <taxon>Sordariomycetes</taxon>
        <taxon>Hypocreomycetidae</taxon>
        <taxon>Hypocreales</taxon>
        <taxon>Nectriaceae</taxon>
        <taxon>Fusarium</taxon>
    </lineage>
</organism>
<name>A0A9P8DRG5_9HYPO</name>